<accession>A0A420EJA6</accession>
<dbReference type="GO" id="GO:0003677">
    <property type="term" value="F:DNA binding"/>
    <property type="evidence" value="ECO:0007669"/>
    <property type="project" value="UniProtKB-KW"/>
</dbReference>
<protein>
    <submittedName>
        <fullName evidence="5">Transcriptional regulator</fullName>
    </submittedName>
</protein>
<dbReference type="AlphaFoldDB" id="A0A420EJA6"/>
<dbReference type="OrthoDB" id="9804742at2"/>
<dbReference type="NCBIfam" id="NF033788">
    <property type="entry name" value="HTH_metalloreg"/>
    <property type="match status" value="1"/>
</dbReference>
<evidence type="ECO:0000313" key="6">
    <source>
        <dbReference type="Proteomes" id="UP000284395"/>
    </source>
</evidence>
<keyword evidence="1" id="KW-0805">Transcription regulation</keyword>
<evidence type="ECO:0000256" key="1">
    <source>
        <dbReference type="ARBA" id="ARBA00023015"/>
    </source>
</evidence>
<keyword evidence="6" id="KW-1185">Reference proteome</keyword>
<dbReference type="SMART" id="SM00418">
    <property type="entry name" value="HTH_ARSR"/>
    <property type="match status" value="1"/>
</dbReference>
<dbReference type="PANTHER" id="PTHR43132:SF2">
    <property type="entry name" value="ARSENICAL RESISTANCE OPERON REPRESSOR ARSR-RELATED"/>
    <property type="match status" value="1"/>
</dbReference>
<organism evidence="5 6">
    <name type="scientific">Altericroceibacterium spongiae</name>
    <dbReference type="NCBI Taxonomy" id="2320269"/>
    <lineage>
        <taxon>Bacteria</taxon>
        <taxon>Pseudomonadati</taxon>
        <taxon>Pseudomonadota</taxon>
        <taxon>Alphaproteobacteria</taxon>
        <taxon>Sphingomonadales</taxon>
        <taxon>Erythrobacteraceae</taxon>
        <taxon>Altericroceibacterium</taxon>
    </lineage>
</organism>
<name>A0A420EJA6_9SPHN</name>
<proteinExistence type="predicted"/>
<dbReference type="Proteomes" id="UP000284395">
    <property type="component" value="Unassembled WGS sequence"/>
</dbReference>
<dbReference type="Pfam" id="PF12840">
    <property type="entry name" value="HTH_20"/>
    <property type="match status" value="1"/>
</dbReference>
<evidence type="ECO:0000256" key="2">
    <source>
        <dbReference type="ARBA" id="ARBA00023125"/>
    </source>
</evidence>
<dbReference type="EMBL" id="RAPF01000005">
    <property type="protein sequence ID" value="RKF20757.1"/>
    <property type="molecule type" value="Genomic_DNA"/>
</dbReference>
<dbReference type="InterPro" id="IPR001845">
    <property type="entry name" value="HTH_ArsR_DNA-bd_dom"/>
</dbReference>
<dbReference type="RefSeq" id="WP_120325042.1">
    <property type="nucleotide sequence ID" value="NZ_RAPF01000005.1"/>
</dbReference>
<dbReference type="SUPFAM" id="SSF46785">
    <property type="entry name" value="Winged helix' DNA-binding domain"/>
    <property type="match status" value="1"/>
</dbReference>
<dbReference type="InterPro" id="IPR036390">
    <property type="entry name" value="WH_DNA-bd_sf"/>
</dbReference>
<dbReference type="PROSITE" id="PS50987">
    <property type="entry name" value="HTH_ARSR_2"/>
    <property type="match status" value="1"/>
</dbReference>
<dbReference type="InterPro" id="IPR011991">
    <property type="entry name" value="ArsR-like_HTH"/>
</dbReference>
<keyword evidence="3" id="KW-0804">Transcription</keyword>
<evidence type="ECO:0000313" key="5">
    <source>
        <dbReference type="EMBL" id="RKF20757.1"/>
    </source>
</evidence>
<dbReference type="CDD" id="cd00090">
    <property type="entry name" value="HTH_ARSR"/>
    <property type="match status" value="1"/>
</dbReference>
<reference evidence="5 6" key="1">
    <citation type="submission" date="2018-09" db="EMBL/GenBank/DDBJ databases">
        <title>Altererythrobacter spongiae sp. nov., isolated from a marine sponge.</title>
        <authorList>
            <person name="Zhuang L."/>
            <person name="Luo L."/>
        </authorList>
    </citation>
    <scope>NUCLEOTIDE SEQUENCE [LARGE SCALE GENOMIC DNA]</scope>
    <source>
        <strain evidence="5 6">HN-Y73</strain>
    </source>
</reference>
<evidence type="ECO:0000259" key="4">
    <source>
        <dbReference type="PROSITE" id="PS50987"/>
    </source>
</evidence>
<gene>
    <name evidence="5" type="ORF">D6851_11615</name>
</gene>
<dbReference type="InterPro" id="IPR036388">
    <property type="entry name" value="WH-like_DNA-bd_sf"/>
</dbReference>
<dbReference type="PANTHER" id="PTHR43132">
    <property type="entry name" value="ARSENICAL RESISTANCE OPERON REPRESSOR ARSR-RELATED"/>
    <property type="match status" value="1"/>
</dbReference>
<feature type="domain" description="HTH arsR-type" evidence="4">
    <location>
        <begin position="1"/>
        <end position="95"/>
    </location>
</feature>
<sequence length="110" mass="12000">MKSTTGLEALSALAHPTRLDAFRRLVRSEPHGLSTGQLVEASGLTQSTFSSHLAILVGADLVIPEKRGRQMIQRANIKVLRDLMLFLAKDCCEGRAELCEPLVAELSHCC</sequence>
<evidence type="ECO:0000256" key="3">
    <source>
        <dbReference type="ARBA" id="ARBA00023163"/>
    </source>
</evidence>
<dbReference type="InterPro" id="IPR051011">
    <property type="entry name" value="Metal_resp_trans_reg"/>
</dbReference>
<dbReference type="Gene3D" id="1.10.10.10">
    <property type="entry name" value="Winged helix-like DNA-binding domain superfamily/Winged helix DNA-binding domain"/>
    <property type="match status" value="1"/>
</dbReference>
<dbReference type="GO" id="GO:0003700">
    <property type="term" value="F:DNA-binding transcription factor activity"/>
    <property type="evidence" value="ECO:0007669"/>
    <property type="project" value="InterPro"/>
</dbReference>
<comment type="caution">
    <text evidence="5">The sequence shown here is derived from an EMBL/GenBank/DDBJ whole genome shotgun (WGS) entry which is preliminary data.</text>
</comment>
<keyword evidence="2" id="KW-0238">DNA-binding</keyword>